<feature type="region of interest" description="Disordered" evidence="11">
    <location>
        <begin position="1"/>
        <end position="29"/>
    </location>
</feature>
<evidence type="ECO:0000256" key="11">
    <source>
        <dbReference type="SAM" id="MobiDB-lite"/>
    </source>
</evidence>
<keyword evidence="4" id="KW-0677">Repeat</keyword>
<gene>
    <name evidence="14" type="ORF">UABAM_03212</name>
</gene>
<dbReference type="EMBL" id="AP019860">
    <property type="protein sequence ID" value="BBM84851.1"/>
    <property type="molecule type" value="Genomic_DNA"/>
</dbReference>
<dbReference type="GO" id="GO:0016020">
    <property type="term" value="C:membrane"/>
    <property type="evidence" value="ECO:0007669"/>
    <property type="project" value="TreeGrafter"/>
</dbReference>
<keyword evidence="12" id="KW-0812">Transmembrane</keyword>
<dbReference type="InterPro" id="IPR017441">
    <property type="entry name" value="Protein_kinase_ATP_BS"/>
</dbReference>
<keyword evidence="12" id="KW-1133">Transmembrane helix</keyword>
<dbReference type="SMART" id="SM00220">
    <property type="entry name" value="S_TKc"/>
    <property type="match status" value="1"/>
</dbReference>
<feature type="binding site" evidence="10">
    <location>
        <position position="103"/>
    </location>
    <ligand>
        <name>ATP</name>
        <dbReference type="ChEBI" id="CHEBI:30616"/>
    </ligand>
</feature>
<keyword evidence="3" id="KW-0808">Transferase</keyword>
<dbReference type="AlphaFoldDB" id="A0A5S9IP27"/>
<accession>A0A5S9IP27</accession>
<dbReference type="GO" id="GO:0004674">
    <property type="term" value="F:protein serine/threonine kinase activity"/>
    <property type="evidence" value="ECO:0007669"/>
    <property type="project" value="UniProtKB-KW"/>
</dbReference>
<feature type="repeat" description="TPR" evidence="9">
    <location>
        <begin position="545"/>
        <end position="578"/>
    </location>
</feature>
<dbReference type="SUPFAM" id="SSF48452">
    <property type="entry name" value="TPR-like"/>
    <property type="match status" value="1"/>
</dbReference>
<evidence type="ECO:0000313" key="15">
    <source>
        <dbReference type="Proteomes" id="UP000326354"/>
    </source>
</evidence>
<feature type="repeat" description="TPR" evidence="9">
    <location>
        <begin position="647"/>
        <end position="680"/>
    </location>
</feature>
<dbReference type="KEGG" id="uam:UABAM_03212"/>
<dbReference type="PANTHER" id="PTHR45831:SF2">
    <property type="entry name" value="LD24721P"/>
    <property type="match status" value="1"/>
</dbReference>
<dbReference type="CDD" id="cd14014">
    <property type="entry name" value="STKc_PknB_like"/>
    <property type="match status" value="1"/>
</dbReference>
<feature type="domain" description="Protein kinase" evidence="13">
    <location>
        <begin position="70"/>
        <end position="331"/>
    </location>
</feature>
<dbReference type="GO" id="GO:0072380">
    <property type="term" value="C:TRC complex"/>
    <property type="evidence" value="ECO:0007669"/>
    <property type="project" value="TreeGrafter"/>
</dbReference>
<keyword evidence="2" id="KW-0723">Serine/threonine-protein kinase</keyword>
<name>A0A5S9IP27_UABAM</name>
<evidence type="ECO:0000256" key="4">
    <source>
        <dbReference type="ARBA" id="ARBA00022737"/>
    </source>
</evidence>
<dbReference type="PROSITE" id="PS50005">
    <property type="entry name" value="TPR"/>
    <property type="match status" value="7"/>
</dbReference>
<dbReference type="SMART" id="SM00028">
    <property type="entry name" value="TPR"/>
    <property type="match status" value="7"/>
</dbReference>
<keyword evidence="7 9" id="KW-0802">TPR repeat</keyword>
<dbReference type="RefSeq" id="WP_173013348.1">
    <property type="nucleotide sequence ID" value="NZ_AP019860.1"/>
</dbReference>
<dbReference type="Proteomes" id="UP000326354">
    <property type="component" value="Chromosome"/>
</dbReference>
<dbReference type="PROSITE" id="PS50293">
    <property type="entry name" value="TPR_REGION"/>
    <property type="match status" value="6"/>
</dbReference>
<feature type="repeat" description="TPR" evidence="9">
    <location>
        <begin position="511"/>
        <end position="544"/>
    </location>
</feature>
<evidence type="ECO:0000313" key="14">
    <source>
        <dbReference type="EMBL" id="BBM84851.1"/>
    </source>
</evidence>
<evidence type="ECO:0000256" key="3">
    <source>
        <dbReference type="ARBA" id="ARBA00022679"/>
    </source>
</evidence>
<dbReference type="GO" id="GO:0005524">
    <property type="term" value="F:ATP binding"/>
    <property type="evidence" value="ECO:0007669"/>
    <property type="project" value="UniProtKB-UniRule"/>
</dbReference>
<dbReference type="InterPro" id="IPR011009">
    <property type="entry name" value="Kinase-like_dom_sf"/>
</dbReference>
<evidence type="ECO:0000256" key="5">
    <source>
        <dbReference type="ARBA" id="ARBA00022741"/>
    </source>
</evidence>
<keyword evidence="6" id="KW-0418">Kinase</keyword>
<evidence type="ECO:0000256" key="9">
    <source>
        <dbReference type="PROSITE-ProRule" id="PRU00339"/>
    </source>
</evidence>
<keyword evidence="12" id="KW-0472">Membrane</keyword>
<dbReference type="PANTHER" id="PTHR45831">
    <property type="entry name" value="LD24721P"/>
    <property type="match status" value="1"/>
</dbReference>
<sequence length="746" mass="86045">MDPQFNFFDSDNFDEQVDSSQSQKARKGKMNDSFAIYSIPEKKIPARFFEDEQQQQNYQIIQEGQPFGRYMIQGELGRGGMGVVYKATDTQLKRTVALKVILKGNQNDIKRFIRESSAMAQLEHNNIVKLHEFGVTPQPFFTMEYIEGFTLADLIKEKKIKPLFLLDLMIKVCDALAHAHKHKILHRDIKPSNIMITNQGEPKVMDFGLAKISGASEKNLSKTGDVLGTILYMAPEQINGKATERSDIYSIGATMYESLTYRNVFQGDSYHNIFFQILQNDPIPLRQLNPNISPYIEAVCLKCIAKKQEKRYQSFKQLTRELKNLKSHKPIIAKTYSTIDVFKSFIGKHKIIFSLVTFFVVALSIVSFSLFIAWEQANKNRNLATQATLEMEKEKNKTSNALKKVMKAVNYSVRKYQVLQKDEVFASFFSEIIEDLEKYEKNQDWSFIKGFIAGQSGDSQSSIKYYSLQIKNNPNNDLAYNNRGSLYKNLKQYEKALADYNKAIAIDPDNFVAYKNRGILYQDLKQYEKALADYNKAIDIDPNNFEAYNNRGLLYKHLKQYEKALADYNKTIVIDPNNSFAYNNRGALYKDLKQYEKALADHNKAIALEPNNFKAYNNRGALYKDLKQYEKALADYNKTIAIDPNNSKAYNNRGALYKYLKQHEKALADYNKTIAIDPNNGFAYNNRGALYLYLKKYQKAIVDFNKTISISSNMWQPHHGLYLCYKALNQNKKAAYHKQQAEKLKK</sequence>
<dbReference type="GO" id="GO:0006620">
    <property type="term" value="P:post-translational protein targeting to endoplasmic reticulum membrane"/>
    <property type="evidence" value="ECO:0007669"/>
    <property type="project" value="TreeGrafter"/>
</dbReference>
<dbReference type="Pfam" id="PF00515">
    <property type="entry name" value="TPR_1"/>
    <property type="match status" value="7"/>
</dbReference>
<evidence type="ECO:0000256" key="6">
    <source>
        <dbReference type="ARBA" id="ARBA00022777"/>
    </source>
</evidence>
<dbReference type="PROSITE" id="PS00108">
    <property type="entry name" value="PROTEIN_KINASE_ST"/>
    <property type="match status" value="1"/>
</dbReference>
<dbReference type="Pfam" id="PF00069">
    <property type="entry name" value="Pkinase"/>
    <property type="match status" value="1"/>
</dbReference>
<dbReference type="Gene3D" id="1.25.40.10">
    <property type="entry name" value="Tetratricopeptide repeat domain"/>
    <property type="match status" value="3"/>
</dbReference>
<dbReference type="InterPro" id="IPR019734">
    <property type="entry name" value="TPR_rpt"/>
</dbReference>
<feature type="repeat" description="TPR" evidence="9">
    <location>
        <begin position="681"/>
        <end position="714"/>
    </location>
</feature>
<feature type="repeat" description="TPR" evidence="9">
    <location>
        <begin position="477"/>
        <end position="510"/>
    </location>
</feature>
<protein>
    <recommendedName>
        <fullName evidence="1">non-specific serine/threonine protein kinase</fullName>
        <ecNumber evidence="1">2.7.11.1</ecNumber>
    </recommendedName>
</protein>
<keyword evidence="15" id="KW-1185">Reference proteome</keyword>
<feature type="repeat" description="TPR" evidence="9">
    <location>
        <begin position="613"/>
        <end position="646"/>
    </location>
</feature>
<feature type="repeat" description="TPR" evidence="9">
    <location>
        <begin position="579"/>
        <end position="612"/>
    </location>
</feature>
<dbReference type="PROSITE" id="PS00107">
    <property type="entry name" value="PROTEIN_KINASE_ATP"/>
    <property type="match status" value="1"/>
</dbReference>
<reference evidence="14 15" key="1">
    <citation type="submission" date="2019-08" db="EMBL/GenBank/DDBJ databases">
        <title>Complete genome sequence of Candidatus Uab amorphum.</title>
        <authorList>
            <person name="Shiratori T."/>
            <person name="Suzuki S."/>
            <person name="Kakizawa Y."/>
            <person name="Ishida K."/>
        </authorList>
    </citation>
    <scope>NUCLEOTIDE SEQUENCE [LARGE SCALE GENOMIC DNA]</scope>
    <source>
        <strain evidence="14 15">SRT547</strain>
    </source>
</reference>
<keyword evidence="5 10" id="KW-0547">Nucleotide-binding</keyword>
<dbReference type="PROSITE" id="PS50011">
    <property type="entry name" value="PROTEIN_KINASE_DOM"/>
    <property type="match status" value="1"/>
</dbReference>
<dbReference type="InterPro" id="IPR011990">
    <property type="entry name" value="TPR-like_helical_dom_sf"/>
</dbReference>
<dbReference type="Gene3D" id="1.10.510.10">
    <property type="entry name" value="Transferase(Phosphotransferase) domain 1"/>
    <property type="match status" value="1"/>
</dbReference>
<evidence type="ECO:0000256" key="7">
    <source>
        <dbReference type="ARBA" id="ARBA00022803"/>
    </source>
</evidence>
<dbReference type="FunFam" id="1.10.510.10:FF:000021">
    <property type="entry name" value="Serine/threonine protein kinase"/>
    <property type="match status" value="1"/>
</dbReference>
<evidence type="ECO:0000259" key="13">
    <source>
        <dbReference type="PROSITE" id="PS50011"/>
    </source>
</evidence>
<dbReference type="Gene3D" id="3.30.200.20">
    <property type="entry name" value="Phosphorylase Kinase, domain 1"/>
    <property type="match status" value="1"/>
</dbReference>
<dbReference type="InterPro" id="IPR047150">
    <property type="entry name" value="SGT"/>
</dbReference>
<evidence type="ECO:0000256" key="12">
    <source>
        <dbReference type="SAM" id="Phobius"/>
    </source>
</evidence>
<dbReference type="GO" id="GO:0060090">
    <property type="term" value="F:molecular adaptor activity"/>
    <property type="evidence" value="ECO:0007669"/>
    <property type="project" value="TreeGrafter"/>
</dbReference>
<evidence type="ECO:0000256" key="10">
    <source>
        <dbReference type="PROSITE-ProRule" id="PRU10141"/>
    </source>
</evidence>
<organism evidence="14 15">
    <name type="scientific">Uabimicrobium amorphum</name>
    <dbReference type="NCBI Taxonomy" id="2596890"/>
    <lineage>
        <taxon>Bacteria</taxon>
        <taxon>Pseudomonadati</taxon>
        <taxon>Planctomycetota</taxon>
        <taxon>Candidatus Uabimicrobiia</taxon>
        <taxon>Candidatus Uabimicrobiales</taxon>
        <taxon>Candidatus Uabimicrobiaceae</taxon>
        <taxon>Candidatus Uabimicrobium</taxon>
    </lineage>
</organism>
<dbReference type="InterPro" id="IPR008271">
    <property type="entry name" value="Ser/Thr_kinase_AS"/>
</dbReference>
<evidence type="ECO:0000256" key="2">
    <source>
        <dbReference type="ARBA" id="ARBA00022527"/>
    </source>
</evidence>
<proteinExistence type="predicted"/>
<dbReference type="SUPFAM" id="SSF56112">
    <property type="entry name" value="Protein kinase-like (PK-like)"/>
    <property type="match status" value="1"/>
</dbReference>
<evidence type="ECO:0000256" key="1">
    <source>
        <dbReference type="ARBA" id="ARBA00012513"/>
    </source>
</evidence>
<keyword evidence="8 10" id="KW-0067">ATP-binding</keyword>
<dbReference type="InterPro" id="IPR000719">
    <property type="entry name" value="Prot_kinase_dom"/>
</dbReference>
<feature type="transmembrane region" description="Helical" evidence="12">
    <location>
        <begin position="351"/>
        <end position="374"/>
    </location>
</feature>
<evidence type="ECO:0000256" key="8">
    <source>
        <dbReference type="ARBA" id="ARBA00022840"/>
    </source>
</evidence>
<dbReference type="EC" id="2.7.11.1" evidence="1"/>